<dbReference type="RefSeq" id="WP_085142581.1">
    <property type="nucleotide sequence ID" value="NZ_JACKVA010000035.1"/>
</dbReference>
<accession>A0ABX3V0N8</accession>
<dbReference type="GeneID" id="44299586"/>
<gene>
    <name evidence="1" type="ORF">AWB98_01250</name>
</gene>
<proteinExistence type="predicted"/>
<keyword evidence="2" id="KW-1185">Reference proteome</keyword>
<evidence type="ECO:0000313" key="1">
    <source>
        <dbReference type="EMBL" id="ORV20954.1"/>
    </source>
</evidence>
<organism evidence="1 2">
    <name type="scientific">Mycolicibacterium conceptionense</name>
    <dbReference type="NCBI Taxonomy" id="451644"/>
    <lineage>
        <taxon>Bacteria</taxon>
        <taxon>Bacillati</taxon>
        <taxon>Actinomycetota</taxon>
        <taxon>Actinomycetes</taxon>
        <taxon>Mycobacteriales</taxon>
        <taxon>Mycobacteriaceae</taxon>
        <taxon>Mycolicibacterium</taxon>
    </lineage>
</organism>
<evidence type="ECO:0000313" key="2">
    <source>
        <dbReference type="Proteomes" id="UP000193811"/>
    </source>
</evidence>
<protein>
    <submittedName>
        <fullName evidence="1">Uncharacterized protein</fullName>
    </submittedName>
</protein>
<name>A0ABX3V0N8_9MYCO</name>
<comment type="caution">
    <text evidence="1">The sequence shown here is derived from an EMBL/GenBank/DDBJ whole genome shotgun (WGS) entry which is preliminary data.</text>
</comment>
<reference evidence="1 2" key="1">
    <citation type="submission" date="2016-01" db="EMBL/GenBank/DDBJ databases">
        <title>The new phylogeny of the genus Mycobacterium.</title>
        <authorList>
            <person name="Tarcisio F."/>
            <person name="Conor M."/>
            <person name="Antonella G."/>
            <person name="Elisabetta G."/>
            <person name="Giulia F.S."/>
            <person name="Sara T."/>
            <person name="Anna F."/>
            <person name="Clotilde B."/>
            <person name="Roberto B."/>
            <person name="Veronica D.S."/>
            <person name="Fabio R."/>
            <person name="Monica P."/>
            <person name="Olivier J."/>
            <person name="Enrico T."/>
            <person name="Nicola S."/>
        </authorList>
    </citation>
    <scope>NUCLEOTIDE SEQUENCE [LARGE SCALE GENOMIC DNA]</scope>
    <source>
        <strain evidence="1 2">CCUG 50187</strain>
    </source>
</reference>
<sequence length="99" mass="10722">MPVLYSAMLFQPGALPDGMLEEIRLDTLRTDALTQGLDPEAVSGLTLVFEGSIEDAQSSEAPEIADNVPDFLRRGDYDAKAMAGMRLAIHSAHTTEDDQ</sequence>
<dbReference type="EMBL" id="LQOP01000034">
    <property type="protein sequence ID" value="ORV20954.1"/>
    <property type="molecule type" value="Genomic_DNA"/>
</dbReference>
<dbReference type="Proteomes" id="UP000193811">
    <property type="component" value="Unassembled WGS sequence"/>
</dbReference>